<protein>
    <submittedName>
        <fullName evidence="7">MFS transporter</fullName>
    </submittedName>
</protein>
<dbReference type="Pfam" id="PF07690">
    <property type="entry name" value="MFS_1"/>
    <property type="match status" value="1"/>
</dbReference>
<comment type="subcellular location">
    <subcellularLocation>
        <location evidence="1">Membrane</location>
        <topology evidence="1">Multi-pass membrane protein</topology>
    </subcellularLocation>
</comment>
<sequence>MSQATKLLLISALFWFAQYVYQPTTAPYLLAQKVSADFVGIIVGVYGGVQMAARFPMGIFADILGRHKPIVLFGCLCSGSASIIRLLYSNGDGFFWANLLSGTASSMWLSFMLLYARGIAPERMQQALGYTFVASNIGILLSFCTSAFAYEFLGMNAMCLFSLICGFAAFGIALTLKEVPEQQTSGLHTSKPVNTRPKLRELLTVLKNTQIWFFALMAAIQQGITMATVMSFSNEIAHSIGGSHLEVGLLTVVYIAFCVISSYLTSLNFFTRLNNDFLIGFSLFCLGIYCWCSVLTDSIYLLIALQVLMGCSYGFVFSLANAEALKGIPSWCRSSALGLFQAIFAFGMLWVPLIAGELFHRTGSLNSAFYFQAVLSFLGACCTLCYYLHRRIQKRKAVQQ</sequence>
<reference evidence="7" key="1">
    <citation type="journal article" date="2021" name="PeerJ">
        <title>Extensive microbial diversity within the chicken gut microbiome revealed by metagenomics and culture.</title>
        <authorList>
            <person name="Gilroy R."/>
            <person name="Ravi A."/>
            <person name="Getino M."/>
            <person name="Pursley I."/>
            <person name="Horton D.L."/>
            <person name="Alikhan N.F."/>
            <person name="Baker D."/>
            <person name="Gharbi K."/>
            <person name="Hall N."/>
            <person name="Watson M."/>
            <person name="Adriaenssens E.M."/>
            <person name="Foster-Nyarko E."/>
            <person name="Jarju S."/>
            <person name="Secka A."/>
            <person name="Antonio M."/>
            <person name="Oren A."/>
            <person name="Chaudhuri R.R."/>
            <person name="La Ragione R."/>
            <person name="Hildebrand F."/>
            <person name="Pallen M.J."/>
        </authorList>
    </citation>
    <scope>NUCLEOTIDE SEQUENCE</scope>
    <source>
        <strain evidence="7">USASDec5-558</strain>
    </source>
</reference>
<accession>A0A9D1WFH5</accession>
<organism evidence="7 8">
    <name type="scientific">Candidatus Anaerobiospirillum pullistercoris</name>
    <dbReference type="NCBI Taxonomy" id="2838452"/>
    <lineage>
        <taxon>Bacteria</taxon>
        <taxon>Pseudomonadati</taxon>
        <taxon>Pseudomonadota</taxon>
        <taxon>Gammaproteobacteria</taxon>
        <taxon>Aeromonadales</taxon>
        <taxon>Succinivibrionaceae</taxon>
        <taxon>Anaerobiospirillum</taxon>
    </lineage>
</organism>
<gene>
    <name evidence="7" type="ORF">H9850_10495</name>
</gene>
<keyword evidence="5 6" id="KW-0472">Membrane</keyword>
<feature type="transmembrane region" description="Helical" evidence="6">
    <location>
        <begin position="277"/>
        <end position="296"/>
    </location>
</feature>
<dbReference type="GO" id="GO:0022857">
    <property type="term" value="F:transmembrane transporter activity"/>
    <property type="evidence" value="ECO:0007669"/>
    <property type="project" value="InterPro"/>
</dbReference>
<feature type="transmembrane region" description="Helical" evidence="6">
    <location>
        <begin position="70"/>
        <end position="88"/>
    </location>
</feature>
<dbReference type="GO" id="GO:0016020">
    <property type="term" value="C:membrane"/>
    <property type="evidence" value="ECO:0007669"/>
    <property type="project" value="UniProtKB-SubCell"/>
</dbReference>
<feature type="transmembrane region" description="Helical" evidence="6">
    <location>
        <begin position="302"/>
        <end position="322"/>
    </location>
</feature>
<comment type="caution">
    <text evidence="7">The sequence shown here is derived from an EMBL/GenBank/DDBJ whole genome shotgun (WGS) entry which is preliminary data.</text>
</comment>
<feature type="transmembrane region" description="Helical" evidence="6">
    <location>
        <begin position="367"/>
        <end position="388"/>
    </location>
</feature>
<feature type="transmembrane region" description="Helical" evidence="6">
    <location>
        <begin position="211"/>
        <end position="232"/>
    </location>
</feature>
<dbReference type="EMBL" id="DXEV01000209">
    <property type="protein sequence ID" value="HIX57882.1"/>
    <property type="molecule type" value="Genomic_DNA"/>
</dbReference>
<dbReference type="InterPro" id="IPR036259">
    <property type="entry name" value="MFS_trans_sf"/>
</dbReference>
<keyword evidence="3 6" id="KW-0812">Transmembrane</keyword>
<evidence type="ECO:0000256" key="3">
    <source>
        <dbReference type="ARBA" id="ARBA00022692"/>
    </source>
</evidence>
<evidence type="ECO:0000256" key="5">
    <source>
        <dbReference type="ARBA" id="ARBA00023136"/>
    </source>
</evidence>
<evidence type="ECO:0000313" key="8">
    <source>
        <dbReference type="Proteomes" id="UP000886829"/>
    </source>
</evidence>
<evidence type="ECO:0000256" key="4">
    <source>
        <dbReference type="ARBA" id="ARBA00022989"/>
    </source>
</evidence>
<dbReference type="InterPro" id="IPR050930">
    <property type="entry name" value="MFS_Vesicular_Transporter"/>
</dbReference>
<dbReference type="AlphaFoldDB" id="A0A9D1WFH5"/>
<feature type="transmembrane region" description="Helical" evidence="6">
    <location>
        <begin position="94"/>
        <end position="115"/>
    </location>
</feature>
<evidence type="ECO:0000256" key="6">
    <source>
        <dbReference type="SAM" id="Phobius"/>
    </source>
</evidence>
<dbReference type="PANTHER" id="PTHR23506:SF23">
    <property type="entry name" value="GH10249P"/>
    <property type="match status" value="1"/>
</dbReference>
<name>A0A9D1WFH5_9GAMM</name>
<reference evidence="7" key="2">
    <citation type="submission" date="2021-04" db="EMBL/GenBank/DDBJ databases">
        <authorList>
            <person name="Gilroy R."/>
        </authorList>
    </citation>
    <scope>NUCLEOTIDE SEQUENCE</scope>
    <source>
        <strain evidence="7">USASDec5-558</strain>
    </source>
</reference>
<keyword evidence="4 6" id="KW-1133">Transmembrane helix</keyword>
<feature type="transmembrane region" description="Helical" evidence="6">
    <location>
        <begin position="41"/>
        <end position="63"/>
    </location>
</feature>
<evidence type="ECO:0000313" key="7">
    <source>
        <dbReference type="EMBL" id="HIX57882.1"/>
    </source>
</evidence>
<feature type="transmembrane region" description="Helical" evidence="6">
    <location>
        <begin position="127"/>
        <end position="149"/>
    </location>
</feature>
<feature type="transmembrane region" description="Helical" evidence="6">
    <location>
        <begin position="334"/>
        <end position="355"/>
    </location>
</feature>
<dbReference type="SUPFAM" id="SSF103473">
    <property type="entry name" value="MFS general substrate transporter"/>
    <property type="match status" value="1"/>
</dbReference>
<evidence type="ECO:0000256" key="2">
    <source>
        <dbReference type="ARBA" id="ARBA00022448"/>
    </source>
</evidence>
<evidence type="ECO:0000256" key="1">
    <source>
        <dbReference type="ARBA" id="ARBA00004141"/>
    </source>
</evidence>
<dbReference type="PANTHER" id="PTHR23506">
    <property type="entry name" value="GH10249P"/>
    <property type="match status" value="1"/>
</dbReference>
<dbReference type="Proteomes" id="UP000886829">
    <property type="component" value="Unassembled WGS sequence"/>
</dbReference>
<keyword evidence="2" id="KW-0813">Transport</keyword>
<dbReference type="Gene3D" id="1.20.1250.20">
    <property type="entry name" value="MFS general substrate transporter like domains"/>
    <property type="match status" value="1"/>
</dbReference>
<dbReference type="InterPro" id="IPR011701">
    <property type="entry name" value="MFS"/>
</dbReference>
<feature type="transmembrane region" description="Helical" evidence="6">
    <location>
        <begin position="155"/>
        <end position="176"/>
    </location>
</feature>
<feature type="transmembrane region" description="Helical" evidence="6">
    <location>
        <begin position="252"/>
        <end position="270"/>
    </location>
</feature>
<proteinExistence type="predicted"/>